<feature type="compositionally biased region" description="Low complexity" evidence="4">
    <location>
        <begin position="403"/>
        <end position="415"/>
    </location>
</feature>
<dbReference type="InterPro" id="IPR006447">
    <property type="entry name" value="Myb_dom_plants"/>
</dbReference>
<keyword evidence="1" id="KW-0805">Transcription regulation</keyword>
<dbReference type="PANTHER" id="PTHR31499:SF79">
    <property type="entry name" value="HTH MYB-TYPE DOMAIN-CONTAINING PROTEIN"/>
    <property type="match status" value="1"/>
</dbReference>
<dbReference type="OrthoDB" id="551907at2759"/>
<reference evidence="6 7" key="1">
    <citation type="journal article" date="2018" name="Sci. Rep.">
        <title>Raphidocelis subcapitata (=Pseudokirchneriella subcapitata) provides an insight into genome evolution and environmental adaptations in the Sphaeropleales.</title>
        <authorList>
            <person name="Suzuki S."/>
            <person name="Yamaguchi H."/>
            <person name="Nakajima N."/>
            <person name="Kawachi M."/>
        </authorList>
    </citation>
    <scope>NUCLEOTIDE SEQUENCE [LARGE SCALE GENOMIC DNA]</scope>
    <source>
        <strain evidence="6 7">NIES-35</strain>
    </source>
</reference>
<dbReference type="SUPFAM" id="SSF46689">
    <property type="entry name" value="Homeodomain-like"/>
    <property type="match status" value="1"/>
</dbReference>
<evidence type="ECO:0000259" key="5">
    <source>
        <dbReference type="PROSITE" id="PS51294"/>
    </source>
</evidence>
<feature type="domain" description="HTH myb-type" evidence="5">
    <location>
        <begin position="164"/>
        <end position="222"/>
    </location>
</feature>
<dbReference type="PROSITE" id="PS51294">
    <property type="entry name" value="HTH_MYB"/>
    <property type="match status" value="1"/>
</dbReference>
<dbReference type="InterPro" id="IPR017930">
    <property type="entry name" value="Myb_dom"/>
</dbReference>
<dbReference type="Gene3D" id="1.10.10.60">
    <property type="entry name" value="Homeodomain-like"/>
    <property type="match status" value="1"/>
</dbReference>
<dbReference type="InterPro" id="IPR001005">
    <property type="entry name" value="SANT/Myb"/>
</dbReference>
<feature type="compositionally biased region" description="Low complexity" evidence="4">
    <location>
        <begin position="82"/>
        <end position="99"/>
    </location>
</feature>
<dbReference type="AlphaFoldDB" id="A0A2V0PFV5"/>
<dbReference type="GO" id="GO:0003700">
    <property type="term" value="F:DNA-binding transcription factor activity"/>
    <property type="evidence" value="ECO:0007669"/>
    <property type="project" value="InterPro"/>
</dbReference>
<dbReference type="EMBL" id="BDRX01000110">
    <property type="protein sequence ID" value="GBF97892.1"/>
    <property type="molecule type" value="Genomic_DNA"/>
</dbReference>
<evidence type="ECO:0000256" key="2">
    <source>
        <dbReference type="ARBA" id="ARBA00023163"/>
    </source>
</evidence>
<evidence type="ECO:0000256" key="4">
    <source>
        <dbReference type="SAM" id="MobiDB-lite"/>
    </source>
</evidence>
<feature type="region of interest" description="Disordered" evidence="4">
    <location>
        <begin position="225"/>
        <end position="246"/>
    </location>
</feature>
<dbReference type="InterPro" id="IPR025756">
    <property type="entry name" value="Myb_CC_LHEQLE"/>
</dbReference>
<dbReference type="Pfam" id="PF14379">
    <property type="entry name" value="Myb_CC_LHEQLE"/>
    <property type="match status" value="1"/>
</dbReference>
<keyword evidence="7" id="KW-1185">Reference proteome</keyword>
<evidence type="ECO:0000313" key="7">
    <source>
        <dbReference type="Proteomes" id="UP000247498"/>
    </source>
</evidence>
<organism evidence="6 7">
    <name type="scientific">Raphidocelis subcapitata</name>
    <dbReference type="NCBI Taxonomy" id="307507"/>
    <lineage>
        <taxon>Eukaryota</taxon>
        <taxon>Viridiplantae</taxon>
        <taxon>Chlorophyta</taxon>
        <taxon>core chlorophytes</taxon>
        <taxon>Chlorophyceae</taxon>
        <taxon>CS clade</taxon>
        <taxon>Sphaeropleales</taxon>
        <taxon>Selenastraceae</taxon>
        <taxon>Raphidocelis</taxon>
    </lineage>
</organism>
<dbReference type="GO" id="GO:0003677">
    <property type="term" value="F:DNA binding"/>
    <property type="evidence" value="ECO:0007669"/>
    <property type="project" value="InterPro"/>
</dbReference>
<feature type="region of interest" description="Disordered" evidence="4">
    <location>
        <begin position="402"/>
        <end position="447"/>
    </location>
</feature>
<accession>A0A2V0PFV5</accession>
<feature type="region of interest" description="Disordered" evidence="4">
    <location>
        <begin position="481"/>
        <end position="563"/>
    </location>
</feature>
<keyword evidence="3" id="KW-0539">Nucleus</keyword>
<proteinExistence type="predicted"/>
<name>A0A2V0PFV5_9CHLO</name>
<sequence length="563" mass="55540">MAERTPGSPAGEGDEAVLAGLAGWLNDELSYWPEWPVGPPAPPLDPQAHCDGPVIALPGAHCPMEQRQVAAGPPGPHGGAGPHAVAQPQQQHPALQAGQGHALDAFQSYQATAYGMQLAVHAQQGGFDPGMLGAAGALAPGALFGVPPAYGMAGGKPGAMAGGNKSRLRWTPELHASFVAAAESLGGADKATPKGILKLMAVPGLTIFHIKSHLQKYRLNVRAPDGTEGASDGGGESAVEGASGEGGATVRMGALRAESLDATAPSSALALPPTALGASPAVGVKPEHPEVDAHSLLKQQQHAVPASTTSTCAGLSSATGLEAAAAAGGAGSEAAAGGPSTARRRNLEDALQLQMDLQRRLHDQLEAQRALQLSLEAHGRYIARLMEQEGLGHRLQDLAAITAPGPGAGAEAEAAPGGGDGGGAAGSGGAGSGGAGPGGAPAAAPASEANSSGLRAAAGGCGGGRSVAGGCCDGALPLARAGSSALDSSDHPAEPHQQPARWQQPTPPPSASGRRDDRSQDQRLHAAAGQLLAWGRSAPPPHDAAGLDAAGAPQGKRPRLSGA</sequence>
<dbReference type="FunFam" id="1.10.10.60:FF:000007">
    <property type="entry name" value="Two-component response regulator"/>
    <property type="match status" value="1"/>
</dbReference>
<evidence type="ECO:0000256" key="1">
    <source>
        <dbReference type="ARBA" id="ARBA00023015"/>
    </source>
</evidence>
<keyword evidence="2" id="KW-0804">Transcription</keyword>
<gene>
    <name evidence="6" type="ORF">Rsub_10247</name>
</gene>
<feature type="region of interest" description="Disordered" evidence="4">
    <location>
        <begin position="66"/>
        <end position="99"/>
    </location>
</feature>
<protein>
    <recommendedName>
        <fullName evidence="5">HTH myb-type domain-containing protein</fullName>
    </recommendedName>
</protein>
<dbReference type="InParanoid" id="A0A2V0PFV5"/>
<feature type="compositionally biased region" description="Basic and acidic residues" evidence="4">
    <location>
        <begin position="513"/>
        <end position="524"/>
    </location>
</feature>
<dbReference type="InterPro" id="IPR046955">
    <property type="entry name" value="PHR1-like"/>
</dbReference>
<comment type="caution">
    <text evidence="6">The sequence shown here is derived from an EMBL/GenBank/DDBJ whole genome shotgun (WGS) entry which is preliminary data.</text>
</comment>
<dbReference type="PANTHER" id="PTHR31499">
    <property type="entry name" value="MYB FAMILY TRANSCRIPTION FACTOR PHL11"/>
    <property type="match status" value="1"/>
</dbReference>
<feature type="compositionally biased region" description="Gly residues" evidence="4">
    <location>
        <begin position="416"/>
        <end position="439"/>
    </location>
</feature>
<dbReference type="InterPro" id="IPR009057">
    <property type="entry name" value="Homeodomain-like_sf"/>
</dbReference>
<dbReference type="STRING" id="307507.A0A2V0PFV5"/>
<evidence type="ECO:0000256" key="3">
    <source>
        <dbReference type="ARBA" id="ARBA00023242"/>
    </source>
</evidence>
<dbReference type="Proteomes" id="UP000247498">
    <property type="component" value="Unassembled WGS sequence"/>
</dbReference>
<dbReference type="Pfam" id="PF00249">
    <property type="entry name" value="Myb_DNA-binding"/>
    <property type="match status" value="1"/>
</dbReference>
<dbReference type="NCBIfam" id="TIGR01557">
    <property type="entry name" value="myb_SHAQKYF"/>
    <property type="match status" value="1"/>
</dbReference>
<evidence type="ECO:0000313" key="6">
    <source>
        <dbReference type="EMBL" id="GBF97892.1"/>
    </source>
</evidence>